<evidence type="ECO:0000256" key="10">
    <source>
        <dbReference type="SAM" id="SignalP"/>
    </source>
</evidence>
<dbReference type="Gene3D" id="2.40.170.20">
    <property type="entry name" value="TonB-dependent receptor, beta-barrel domain"/>
    <property type="match status" value="1"/>
</dbReference>
<dbReference type="SUPFAM" id="SSF56935">
    <property type="entry name" value="Porins"/>
    <property type="match status" value="1"/>
</dbReference>
<dbReference type="InterPro" id="IPR012910">
    <property type="entry name" value="Plug_dom"/>
</dbReference>
<evidence type="ECO:0000256" key="9">
    <source>
        <dbReference type="RuleBase" id="RU003357"/>
    </source>
</evidence>
<keyword evidence="7 8" id="KW-0998">Cell outer membrane</keyword>
<evidence type="ECO:0000256" key="1">
    <source>
        <dbReference type="ARBA" id="ARBA00004571"/>
    </source>
</evidence>
<evidence type="ECO:0000256" key="7">
    <source>
        <dbReference type="ARBA" id="ARBA00023237"/>
    </source>
</evidence>
<dbReference type="RefSeq" id="WP_315728549.1">
    <property type="nucleotide sequence ID" value="NZ_JAVUPU010000014.1"/>
</dbReference>
<keyword evidence="2 8" id="KW-0813">Transport</keyword>
<reference evidence="13 14" key="1">
    <citation type="submission" date="2023-05" db="EMBL/GenBank/DDBJ databases">
        <authorList>
            <person name="Guo Y."/>
        </authorList>
    </citation>
    <scope>NUCLEOTIDE SEQUENCE [LARGE SCALE GENOMIC DNA]</scope>
    <source>
        <strain evidence="13 14">GR2756</strain>
    </source>
</reference>
<feature type="domain" description="TonB-dependent receptor plug" evidence="12">
    <location>
        <begin position="70"/>
        <end position="179"/>
    </location>
</feature>
<dbReference type="PANTHER" id="PTHR47234">
    <property type="match status" value="1"/>
</dbReference>
<evidence type="ECO:0000256" key="3">
    <source>
        <dbReference type="ARBA" id="ARBA00022452"/>
    </source>
</evidence>
<evidence type="ECO:0000256" key="2">
    <source>
        <dbReference type="ARBA" id="ARBA00022448"/>
    </source>
</evidence>
<name>A0ABU3QD75_9SPHN</name>
<keyword evidence="10" id="KW-0732">Signal</keyword>
<evidence type="ECO:0000259" key="11">
    <source>
        <dbReference type="Pfam" id="PF00593"/>
    </source>
</evidence>
<dbReference type="EMBL" id="JAVUPU010000014">
    <property type="protein sequence ID" value="MDT9600943.1"/>
    <property type="molecule type" value="Genomic_DNA"/>
</dbReference>
<dbReference type="InterPro" id="IPR037066">
    <property type="entry name" value="Plug_dom_sf"/>
</dbReference>
<dbReference type="InterPro" id="IPR039426">
    <property type="entry name" value="TonB-dep_rcpt-like"/>
</dbReference>
<feature type="signal peptide" evidence="10">
    <location>
        <begin position="1"/>
        <end position="27"/>
    </location>
</feature>
<comment type="similarity">
    <text evidence="8 9">Belongs to the TonB-dependent receptor family.</text>
</comment>
<dbReference type="Pfam" id="PF07715">
    <property type="entry name" value="Plug"/>
    <property type="match status" value="1"/>
</dbReference>
<keyword evidence="13" id="KW-0675">Receptor</keyword>
<evidence type="ECO:0000259" key="12">
    <source>
        <dbReference type="Pfam" id="PF07715"/>
    </source>
</evidence>
<feature type="domain" description="TonB-dependent receptor-like beta-barrel" evidence="11">
    <location>
        <begin position="383"/>
        <end position="921"/>
    </location>
</feature>
<comment type="caution">
    <text evidence="13">The sequence shown here is derived from an EMBL/GenBank/DDBJ whole genome shotgun (WGS) entry which is preliminary data.</text>
</comment>
<organism evidence="13 14">
    <name type="scientific">Sphingosinicella rhizophila</name>
    <dbReference type="NCBI Taxonomy" id="3050082"/>
    <lineage>
        <taxon>Bacteria</taxon>
        <taxon>Pseudomonadati</taxon>
        <taxon>Pseudomonadota</taxon>
        <taxon>Alphaproteobacteria</taxon>
        <taxon>Sphingomonadales</taxon>
        <taxon>Sphingosinicellaceae</taxon>
        <taxon>Sphingosinicella</taxon>
    </lineage>
</organism>
<accession>A0ABU3QD75</accession>
<keyword evidence="5 9" id="KW-0798">TonB box</keyword>
<keyword evidence="4 8" id="KW-0812">Transmembrane</keyword>
<evidence type="ECO:0000256" key="8">
    <source>
        <dbReference type="PROSITE-ProRule" id="PRU01360"/>
    </source>
</evidence>
<evidence type="ECO:0000256" key="4">
    <source>
        <dbReference type="ARBA" id="ARBA00022692"/>
    </source>
</evidence>
<sequence>MTQTFKQGLLASTLFVGAAIIAAPAYAQDQDQTEPGTAQVPVESGVEAPQAADVQEIVVTGSRIARPDLEASSPVTVVSGEALEISGTVSVEDYLREIPQVVAAIGGATNNGNPGVATIDLRNLGEERTLVLVDGKRFVPYDSNGIVDLNMIPAALVERVEVLTGGASSVYGSDAIAGVVNFIMKDDFEGIEADAQAGITQRGDGFENAFSLTMGVNSGDGRGNLVANATYVKTRPVTQGQRAYSRNVLASADLGGGGNSFTNAFGTVDGLVSATCASQQGTCVFDETGNLVPYDDRFGFNFNPFNLLQAPQEKWTATVLGRYDITDSIEFFGRASFANSRVTTVVAPSGTFFFPFDINYATNPNLSDQARAVLAENDTALAGDPNPGDGIVSVAFGRRTVELGTRDSIYENTAYQLVGGLRGDIVEGLRWEAFAQWGRTSRTQTFANDISFSRTQAGILDGSVNLFGQGNLTQEAGNAIRLDLQQYDTTSQTVLGGFLAYDLPFALGGTKTGGLVGGVEYRREGSKANPDENLIQGNAPGFGSSTPIDAEIEVKEIYGEVKIPILDIASIEGGIRYSDYQNRDNLTGQGNSFKTTSYKFGGDIEPIPGIRARAMYQRAVRAPNLNEIGQPLTPSTGDLTVDPCQSTQLTPADYAANGPLAQLCRATGVPAAAAAAGIVGGPVSGQINNYLGGNINLTPEKSRTITAGVVIQPDFLRGFTASVDYFDIEVENAIVQLPEEEIVNLCYNVEQDPDGVFCSRIQRNPLNGSLRGGTETGVDARNVNAGFLRTEGIDITAAYRFDLAPDVRLALAANATYTMKSWLQSTSLSPVRECEGLVGKTCLRPLPKWQWVQTSTLTWGPATVQLRWRHIGKITNDTVGFGTAAPGDFAVPTIGSRNYFDLFTSYDVGDHFTFRFGVNNLLDKLPPVVGNDYGGTTENSGNTFPATYDPLGRSFFAGVNVRF</sequence>
<evidence type="ECO:0000256" key="6">
    <source>
        <dbReference type="ARBA" id="ARBA00023136"/>
    </source>
</evidence>
<dbReference type="PANTHER" id="PTHR47234:SF2">
    <property type="entry name" value="TONB-DEPENDENT RECEPTOR"/>
    <property type="match status" value="1"/>
</dbReference>
<evidence type="ECO:0000313" key="14">
    <source>
        <dbReference type="Proteomes" id="UP001259572"/>
    </source>
</evidence>
<dbReference type="Proteomes" id="UP001259572">
    <property type="component" value="Unassembled WGS sequence"/>
</dbReference>
<evidence type="ECO:0000313" key="13">
    <source>
        <dbReference type="EMBL" id="MDT9600943.1"/>
    </source>
</evidence>
<keyword evidence="6 8" id="KW-0472">Membrane</keyword>
<keyword evidence="14" id="KW-1185">Reference proteome</keyword>
<dbReference type="Pfam" id="PF00593">
    <property type="entry name" value="TonB_dep_Rec_b-barrel"/>
    <property type="match status" value="1"/>
</dbReference>
<gene>
    <name evidence="13" type="ORF">RQX22_18470</name>
</gene>
<proteinExistence type="inferred from homology"/>
<feature type="chain" id="PRO_5046944142" evidence="10">
    <location>
        <begin position="28"/>
        <end position="963"/>
    </location>
</feature>
<dbReference type="InterPro" id="IPR000531">
    <property type="entry name" value="Beta-barrel_TonB"/>
</dbReference>
<keyword evidence="3 8" id="KW-1134">Transmembrane beta strand</keyword>
<evidence type="ECO:0000256" key="5">
    <source>
        <dbReference type="ARBA" id="ARBA00023077"/>
    </source>
</evidence>
<dbReference type="InterPro" id="IPR036942">
    <property type="entry name" value="Beta-barrel_TonB_sf"/>
</dbReference>
<comment type="subcellular location">
    <subcellularLocation>
        <location evidence="1 8">Cell outer membrane</location>
        <topology evidence="1 8">Multi-pass membrane protein</topology>
    </subcellularLocation>
</comment>
<protein>
    <submittedName>
        <fullName evidence="13">TonB-dependent receptor</fullName>
    </submittedName>
</protein>
<dbReference type="Gene3D" id="2.170.130.10">
    <property type="entry name" value="TonB-dependent receptor, plug domain"/>
    <property type="match status" value="1"/>
</dbReference>
<dbReference type="PROSITE" id="PS52016">
    <property type="entry name" value="TONB_DEPENDENT_REC_3"/>
    <property type="match status" value="1"/>
</dbReference>